<evidence type="ECO:0000256" key="1">
    <source>
        <dbReference type="SAM" id="SignalP"/>
    </source>
</evidence>
<gene>
    <name evidence="2" type="ORF">ACKVE0_12855</name>
</gene>
<comment type="caution">
    <text evidence="2">The sequence shown here is derived from an EMBL/GenBank/DDBJ whole genome shotgun (WGS) entry which is preliminary data.</text>
</comment>
<protein>
    <recommendedName>
        <fullName evidence="4">TrbM protein</fullName>
    </recommendedName>
</protein>
<keyword evidence="3" id="KW-1185">Reference proteome</keyword>
<evidence type="ECO:0008006" key="4">
    <source>
        <dbReference type="Google" id="ProtNLM"/>
    </source>
</evidence>
<feature type="chain" id="PRO_5045263384" description="TrbM protein" evidence="1">
    <location>
        <begin position="20"/>
        <end position="104"/>
    </location>
</feature>
<feature type="signal peptide" evidence="1">
    <location>
        <begin position="1"/>
        <end position="19"/>
    </location>
</feature>
<keyword evidence="1" id="KW-0732">Signal</keyword>
<dbReference type="RefSeq" id="WP_409140717.1">
    <property type="nucleotide sequence ID" value="NZ_JBJXCW010000015.1"/>
</dbReference>
<dbReference type="EMBL" id="JBJXCW010000015">
    <property type="protein sequence ID" value="MFN0298404.1"/>
    <property type="molecule type" value="Genomic_DNA"/>
</dbReference>
<organism evidence="2 3">
    <name type="scientific">Acinetobacter albensis</name>
    <dbReference type="NCBI Taxonomy" id="1673609"/>
    <lineage>
        <taxon>Bacteria</taxon>
        <taxon>Pseudomonadati</taxon>
        <taxon>Pseudomonadota</taxon>
        <taxon>Gammaproteobacteria</taxon>
        <taxon>Moraxellales</taxon>
        <taxon>Moraxellaceae</taxon>
        <taxon>Acinetobacter</taxon>
    </lineage>
</organism>
<reference evidence="2 3" key="1">
    <citation type="submission" date="2024-12" db="EMBL/GenBank/DDBJ databases">
        <title>C001-4G Acinetobacter sp. assembled genome.</title>
        <authorList>
            <person name="D'Arcy K."/>
            <person name="Kingdon A.D.H."/>
            <person name="Breen A."/>
            <person name="Mckeown C."/>
            <person name="Allman E."/>
            <person name="Sharma P."/>
            <person name="Mcleman A."/>
            <person name="Roberts A.P."/>
        </authorList>
    </citation>
    <scope>NUCLEOTIDE SEQUENCE [LARGE SCALE GENOMIC DNA]</scope>
    <source>
        <strain evidence="2 3">C1-4G</strain>
    </source>
</reference>
<accession>A0ABW9JVI6</accession>
<sequence length="104" mass="11568">MKIYLLGLLIGLSSFGVQAKKDSSCDEVVFMHSFLSSAQFTCGFRGYNEELIVDAAQCAKKMSSKESDATIKEGIEKFNDRVEMDGKKETCKAVLEKFPSVVRK</sequence>
<proteinExistence type="predicted"/>
<dbReference type="Proteomes" id="UP001632339">
    <property type="component" value="Unassembled WGS sequence"/>
</dbReference>
<name>A0ABW9JVI6_9GAMM</name>
<evidence type="ECO:0000313" key="3">
    <source>
        <dbReference type="Proteomes" id="UP001632339"/>
    </source>
</evidence>
<evidence type="ECO:0000313" key="2">
    <source>
        <dbReference type="EMBL" id="MFN0298404.1"/>
    </source>
</evidence>